<keyword evidence="3" id="KW-1185">Reference proteome</keyword>
<gene>
    <name evidence="2" type="ORF">GV828_02170</name>
</gene>
<evidence type="ECO:0000313" key="2">
    <source>
        <dbReference type="EMBL" id="NBL64001.1"/>
    </source>
</evidence>
<proteinExistence type="predicted"/>
<dbReference type="Proteomes" id="UP000798602">
    <property type="component" value="Unassembled WGS sequence"/>
</dbReference>
<evidence type="ECO:0000256" key="1">
    <source>
        <dbReference type="SAM" id="Coils"/>
    </source>
</evidence>
<keyword evidence="1" id="KW-0175">Coiled coil</keyword>
<reference evidence="3" key="1">
    <citation type="submission" date="2020-01" db="EMBL/GenBank/DDBJ databases">
        <title>Sphingomonas sp. strain CSW-10.</title>
        <authorList>
            <person name="Chen W.-M."/>
        </authorList>
    </citation>
    <scope>NUCLEOTIDE SEQUENCE [LARGE SCALE GENOMIC DNA]</scope>
    <source>
        <strain evidence="3">NST-5</strain>
    </source>
</reference>
<dbReference type="EMBL" id="JAABLM010000002">
    <property type="protein sequence ID" value="NBL64001.1"/>
    <property type="molecule type" value="Genomic_DNA"/>
</dbReference>
<organism evidence="2 3">
    <name type="scientific">Flavobacterium ichthyis</name>
    <dbReference type="NCBI Taxonomy" id="2698827"/>
    <lineage>
        <taxon>Bacteria</taxon>
        <taxon>Pseudomonadati</taxon>
        <taxon>Bacteroidota</taxon>
        <taxon>Flavobacteriia</taxon>
        <taxon>Flavobacteriales</taxon>
        <taxon>Flavobacteriaceae</taxon>
        <taxon>Flavobacterium</taxon>
    </lineage>
</organism>
<comment type="caution">
    <text evidence="2">The sequence shown here is derived from an EMBL/GenBank/DDBJ whole genome shotgun (WGS) entry which is preliminary data.</text>
</comment>
<accession>A0ABW9Z710</accession>
<sequence length="277" mass="31214">MNDKLKSSLRYLSLLVIFTSCNSTFKLSELKNDKGNIFAHHFSYDASKRGSLVYEKDGKLAIISEPPPDVATKLATDLGANVKAGSEVDVSAYLSTTKAIAELGKRTASVNMLRDALYKLSEMSMSNNINDNTAALFGQILKAIENMHKVEMEQSKKEAVEAEVNVAEAKAKEAQAKVNELLLMGTFEQNENLGAKANYQNAIQLLLDEKLDDAKTYFEALYKKYPVHFNIEEINKKLKDYNSNEMSAGKWKEIYQFLRDNPWGIETEHLRKIKNKL</sequence>
<feature type="coiled-coil region" evidence="1">
    <location>
        <begin position="150"/>
        <end position="184"/>
    </location>
</feature>
<evidence type="ECO:0008006" key="4">
    <source>
        <dbReference type="Google" id="ProtNLM"/>
    </source>
</evidence>
<evidence type="ECO:0000313" key="3">
    <source>
        <dbReference type="Proteomes" id="UP000798602"/>
    </source>
</evidence>
<name>A0ABW9Z710_9FLAO</name>
<dbReference type="PROSITE" id="PS51257">
    <property type="entry name" value="PROKAR_LIPOPROTEIN"/>
    <property type="match status" value="1"/>
</dbReference>
<dbReference type="RefSeq" id="WP_166535827.1">
    <property type="nucleotide sequence ID" value="NZ_JAABLM010000002.1"/>
</dbReference>
<protein>
    <recommendedName>
        <fullName evidence="4">Lipoprotein</fullName>
    </recommendedName>
</protein>